<reference evidence="1" key="1">
    <citation type="submission" date="2020-11" db="EMBL/GenBank/DDBJ databases">
        <authorList>
            <person name="Tran Van P."/>
        </authorList>
    </citation>
    <scope>NUCLEOTIDE SEQUENCE</scope>
</reference>
<sequence length="44" mass="5324">MLGVEEILYELIKFCTARHKRSDKSVCAYISCCQDRRNHHREKR</sequence>
<evidence type="ECO:0000313" key="1">
    <source>
        <dbReference type="EMBL" id="CAD7268516.1"/>
    </source>
</evidence>
<name>A0A7R9B924_TIMSH</name>
<accession>A0A7R9B924</accession>
<organism evidence="1">
    <name type="scientific">Timema shepardi</name>
    <name type="common">Walking stick</name>
    <dbReference type="NCBI Taxonomy" id="629360"/>
    <lineage>
        <taxon>Eukaryota</taxon>
        <taxon>Metazoa</taxon>
        <taxon>Ecdysozoa</taxon>
        <taxon>Arthropoda</taxon>
        <taxon>Hexapoda</taxon>
        <taxon>Insecta</taxon>
        <taxon>Pterygota</taxon>
        <taxon>Neoptera</taxon>
        <taxon>Polyneoptera</taxon>
        <taxon>Phasmatodea</taxon>
        <taxon>Timematodea</taxon>
        <taxon>Timematoidea</taxon>
        <taxon>Timematidae</taxon>
        <taxon>Timema</taxon>
    </lineage>
</organism>
<protein>
    <submittedName>
        <fullName evidence="1">Uncharacterized protein</fullName>
    </submittedName>
</protein>
<gene>
    <name evidence="1" type="ORF">TSIB3V08_LOCUS12518</name>
</gene>
<proteinExistence type="predicted"/>
<dbReference type="EMBL" id="OC014059">
    <property type="protein sequence ID" value="CAD7268516.1"/>
    <property type="molecule type" value="Genomic_DNA"/>
</dbReference>
<dbReference type="AlphaFoldDB" id="A0A7R9B924"/>